<accession>A0A1Y6BLL2</accession>
<dbReference type="GO" id="GO:0005576">
    <property type="term" value="C:extracellular region"/>
    <property type="evidence" value="ECO:0007669"/>
    <property type="project" value="UniProtKB-SubCell"/>
</dbReference>
<comment type="subcellular location">
    <subcellularLocation>
        <location evidence="2">Secreted</location>
    </subcellularLocation>
</comment>
<dbReference type="InterPro" id="IPR002022">
    <property type="entry name" value="Pec_lyase"/>
</dbReference>
<dbReference type="Proteomes" id="UP000192907">
    <property type="component" value="Unassembled WGS sequence"/>
</dbReference>
<keyword evidence="5" id="KW-1185">Reference proteome</keyword>
<dbReference type="InterPro" id="IPR045032">
    <property type="entry name" value="PEL"/>
</dbReference>
<proteinExistence type="inferred from homology"/>
<evidence type="ECO:0000313" key="4">
    <source>
        <dbReference type="EMBL" id="SMF16746.1"/>
    </source>
</evidence>
<dbReference type="EMBL" id="FWZT01000006">
    <property type="protein sequence ID" value="SMF16746.1"/>
    <property type="molecule type" value="Genomic_DNA"/>
</dbReference>
<organism evidence="4 5">
    <name type="scientific">Pseudobacteriovorax antillogorgiicola</name>
    <dbReference type="NCBI Taxonomy" id="1513793"/>
    <lineage>
        <taxon>Bacteria</taxon>
        <taxon>Pseudomonadati</taxon>
        <taxon>Bdellovibrionota</taxon>
        <taxon>Oligoflexia</taxon>
        <taxon>Oligoflexales</taxon>
        <taxon>Pseudobacteriovoracaceae</taxon>
        <taxon>Pseudobacteriovorax</taxon>
    </lineage>
</organism>
<dbReference type="Pfam" id="PF14200">
    <property type="entry name" value="RicinB_lectin_2"/>
    <property type="match status" value="1"/>
</dbReference>
<dbReference type="STRING" id="1513793.SAMN06296036_10663"/>
<dbReference type="InterPro" id="IPR012334">
    <property type="entry name" value="Pectin_lyas_fold"/>
</dbReference>
<comment type="similarity">
    <text evidence="2">Belongs to the polysaccharide lyase 1 family.</text>
</comment>
<keyword evidence="2" id="KW-0624">Polysaccharide degradation</keyword>
<dbReference type="InterPro" id="IPR011050">
    <property type="entry name" value="Pectin_lyase_fold/virulence"/>
</dbReference>
<reference evidence="5" key="1">
    <citation type="submission" date="2017-04" db="EMBL/GenBank/DDBJ databases">
        <authorList>
            <person name="Varghese N."/>
            <person name="Submissions S."/>
        </authorList>
    </citation>
    <scope>NUCLEOTIDE SEQUENCE [LARGE SCALE GENOMIC DNA]</scope>
    <source>
        <strain evidence="5">RKEM611</strain>
    </source>
</reference>
<dbReference type="PROSITE" id="PS51257">
    <property type="entry name" value="PROKAR_LIPOPROTEIN"/>
    <property type="match status" value="1"/>
</dbReference>
<dbReference type="GO" id="GO:0000272">
    <property type="term" value="P:polysaccharide catabolic process"/>
    <property type="evidence" value="ECO:0007669"/>
    <property type="project" value="UniProtKB-KW"/>
</dbReference>
<keyword evidence="1 2" id="KW-0456">Lyase</keyword>
<evidence type="ECO:0000313" key="5">
    <source>
        <dbReference type="Proteomes" id="UP000192907"/>
    </source>
</evidence>
<dbReference type="CDD" id="cd00161">
    <property type="entry name" value="beta-trefoil_Ricin-like"/>
    <property type="match status" value="1"/>
</dbReference>
<dbReference type="GO" id="GO:0030570">
    <property type="term" value="F:pectate lyase activity"/>
    <property type="evidence" value="ECO:0007669"/>
    <property type="project" value="InterPro"/>
</dbReference>
<dbReference type="PANTHER" id="PTHR31683">
    <property type="entry name" value="PECTATE LYASE 18-RELATED"/>
    <property type="match status" value="1"/>
</dbReference>
<dbReference type="Gene3D" id="2.80.10.50">
    <property type="match status" value="1"/>
</dbReference>
<dbReference type="SUPFAM" id="SSF50370">
    <property type="entry name" value="Ricin B-like lectins"/>
    <property type="match status" value="1"/>
</dbReference>
<evidence type="ECO:0000259" key="3">
    <source>
        <dbReference type="SMART" id="SM00656"/>
    </source>
</evidence>
<dbReference type="Gene3D" id="2.160.20.10">
    <property type="entry name" value="Single-stranded right-handed beta-helix, Pectin lyase-like"/>
    <property type="match status" value="1"/>
</dbReference>
<evidence type="ECO:0000256" key="2">
    <source>
        <dbReference type="RuleBase" id="RU361173"/>
    </source>
</evidence>
<dbReference type="InterPro" id="IPR000772">
    <property type="entry name" value="Ricin_B_lectin"/>
</dbReference>
<feature type="domain" description="Pectate lyase" evidence="3">
    <location>
        <begin position="213"/>
        <end position="420"/>
    </location>
</feature>
<dbReference type="PANTHER" id="PTHR31683:SF18">
    <property type="entry name" value="PECTATE LYASE 21-RELATED"/>
    <property type="match status" value="1"/>
</dbReference>
<dbReference type="SMART" id="SM00656">
    <property type="entry name" value="Amb_all"/>
    <property type="match status" value="1"/>
</dbReference>
<dbReference type="InterPro" id="IPR035992">
    <property type="entry name" value="Ricin_B-like_lectins"/>
</dbReference>
<dbReference type="SUPFAM" id="SSF51126">
    <property type="entry name" value="Pectin lyase-like"/>
    <property type="match status" value="1"/>
</dbReference>
<evidence type="ECO:0000256" key="1">
    <source>
        <dbReference type="ARBA" id="ARBA00023239"/>
    </source>
</evidence>
<keyword evidence="2" id="KW-0964">Secreted</keyword>
<dbReference type="PROSITE" id="PS50231">
    <property type="entry name" value="RICIN_B_LECTIN"/>
    <property type="match status" value="1"/>
</dbReference>
<dbReference type="AlphaFoldDB" id="A0A1Y6BLL2"/>
<gene>
    <name evidence="4" type="ORF">SAMN06296036_10663</name>
</gene>
<dbReference type="Pfam" id="PF00544">
    <property type="entry name" value="Pectate_lyase_4"/>
    <property type="match status" value="1"/>
</dbReference>
<keyword evidence="2" id="KW-0119">Carbohydrate metabolism</keyword>
<sequence>MRFNYLIALIFINIAMQACTGGQSKLSVSEDQAQLPGDGPFKLINRLSGLTLTNDDRQETSLLTQEKESHSAGQVFNLKRLGDAYLILDSTARQALTVSPDAAELEGILSWGEISSGVEQMWQIESEAPYFKIRSVVTNELLEVYRKERGEGSLVSTWPEVGSGNQHWRLEPQEQNPRDEPIGFAAMGSGTQGGDGGPTVTVQTGEQLQDELDAAKKLGAPITILIDGTITPENSRGDKISIKDMNSVTVLGVDDRGVFDGIGITIVRSHNIIIRNLKIGLVDTGDKDAISIAGSNDGRTHHIWIDHNELFGSLEVDKDYYDGLLDTKRDAQYITISHNYFHDSWKASLHGYSDSDDQPRRITFHHNRFESLNSRAPLFRFGIGHIFNNYYHDIQGSAINSRMGAQLLIEGNHFEAVSNPIVSFYSKDIGFWDLEGNRFEDISWSKPSGGDMVAGPDGESTTELVVPYDYKLDPVELVKAKVLACAGVNKWHEESCQ</sequence>
<dbReference type="RefSeq" id="WP_159455271.1">
    <property type="nucleotide sequence ID" value="NZ_FWZT01000006.1"/>
</dbReference>
<protein>
    <submittedName>
        <fullName evidence="4">Pectate lyase</fullName>
    </submittedName>
</protein>
<name>A0A1Y6BLL2_9BACT</name>